<gene>
    <name evidence="3" type="ORF">BSK47_29070</name>
</gene>
<dbReference type="SUPFAM" id="SSF55166">
    <property type="entry name" value="Hedgehog/DD-peptidase"/>
    <property type="match status" value="1"/>
</dbReference>
<dbReference type="GO" id="GO:0008233">
    <property type="term" value="F:peptidase activity"/>
    <property type="evidence" value="ECO:0007669"/>
    <property type="project" value="InterPro"/>
</dbReference>
<evidence type="ECO:0000313" key="3">
    <source>
        <dbReference type="EMBL" id="OME11432.1"/>
    </source>
</evidence>
<dbReference type="Proteomes" id="UP000187323">
    <property type="component" value="Unassembled WGS sequence"/>
</dbReference>
<sequence length="301" mass="32464">MSLTLDQVKSKSSTRMIGLHPVVMAAATVLIERCYTRGVPILITQGLRTIAEQNGLLAQGRTQAELNVAGLSSVKAQPDKPKVTNAKGGTSYHNFGLAIDFALLLPDGKQVSWDLKRDGDGDKVADWTEVVQEAKALGFEWGGDFVSIKDAPHFQMTFGLTTSQLRAGAKPSEIAMAEASAVIDRLKGEADENMSRIAELEVQVKELAKVVSGLTNSKDVLKEQSLKQAADIKELRIILLELTNTNPPVWSKEALQAFACTPSVLNGKPVIDTPGSATYAEARFITILHRLGLASQQKGDK</sequence>
<evidence type="ECO:0000259" key="2">
    <source>
        <dbReference type="Pfam" id="PF13539"/>
    </source>
</evidence>
<organism evidence="3 4">
    <name type="scientific">Paenibacillus odorifer</name>
    <dbReference type="NCBI Taxonomy" id="189426"/>
    <lineage>
        <taxon>Bacteria</taxon>
        <taxon>Bacillati</taxon>
        <taxon>Bacillota</taxon>
        <taxon>Bacilli</taxon>
        <taxon>Bacillales</taxon>
        <taxon>Paenibacillaceae</taxon>
        <taxon>Paenibacillus</taxon>
    </lineage>
</organism>
<dbReference type="EMBL" id="MPTO01000039">
    <property type="protein sequence ID" value="OME11432.1"/>
    <property type="molecule type" value="Genomic_DNA"/>
</dbReference>
<feature type="coiled-coil region" evidence="1">
    <location>
        <begin position="183"/>
        <end position="217"/>
    </location>
</feature>
<evidence type="ECO:0000313" key="4">
    <source>
        <dbReference type="Proteomes" id="UP000187323"/>
    </source>
</evidence>
<dbReference type="InterPro" id="IPR039561">
    <property type="entry name" value="Peptidase_M15C"/>
</dbReference>
<accession>A0AB36J4S6</accession>
<dbReference type="AlphaFoldDB" id="A0AB36J4S6"/>
<dbReference type="InterPro" id="IPR009045">
    <property type="entry name" value="Zn_M74/Hedgehog-like"/>
</dbReference>
<keyword evidence="1" id="KW-0175">Coiled coil</keyword>
<protein>
    <recommendedName>
        <fullName evidence="2">Peptidase M15C domain-containing protein</fullName>
    </recommendedName>
</protein>
<dbReference type="CDD" id="cd14845">
    <property type="entry name" value="L-Ala-D-Glu_peptidase_like"/>
    <property type="match status" value="1"/>
</dbReference>
<comment type="caution">
    <text evidence="3">The sequence shown here is derived from an EMBL/GenBank/DDBJ whole genome shotgun (WGS) entry which is preliminary data.</text>
</comment>
<feature type="domain" description="Peptidase M15C" evidence="2">
    <location>
        <begin position="85"/>
        <end position="156"/>
    </location>
</feature>
<name>A0AB36J4S6_9BACL</name>
<proteinExistence type="predicted"/>
<dbReference type="RefSeq" id="WP_076138594.1">
    <property type="nucleotide sequence ID" value="NZ_JARLKA010000017.1"/>
</dbReference>
<dbReference type="Gene3D" id="3.30.1380.10">
    <property type="match status" value="1"/>
</dbReference>
<evidence type="ECO:0000256" key="1">
    <source>
        <dbReference type="SAM" id="Coils"/>
    </source>
</evidence>
<reference evidence="3 4" key="1">
    <citation type="submission" date="2016-10" db="EMBL/GenBank/DDBJ databases">
        <title>Paenibacillus species isolates.</title>
        <authorList>
            <person name="Beno S.M."/>
        </authorList>
    </citation>
    <scope>NUCLEOTIDE SEQUENCE [LARGE SCALE GENOMIC DNA]</scope>
    <source>
        <strain evidence="3 4">FSL H7-0918</strain>
    </source>
</reference>
<dbReference type="Pfam" id="PF13539">
    <property type="entry name" value="Peptidase_M15_4"/>
    <property type="match status" value="1"/>
</dbReference>